<dbReference type="EMBL" id="JAFDVD010000010">
    <property type="protein sequence ID" value="MBM6400753.1"/>
    <property type="molecule type" value="Genomic_DNA"/>
</dbReference>
<dbReference type="PROSITE" id="PS51078">
    <property type="entry name" value="ICLR_ED"/>
    <property type="match status" value="1"/>
</dbReference>
<dbReference type="InterPro" id="IPR036390">
    <property type="entry name" value="WH_DNA-bd_sf"/>
</dbReference>
<evidence type="ECO:0000259" key="4">
    <source>
        <dbReference type="PROSITE" id="PS51077"/>
    </source>
</evidence>
<dbReference type="InterPro" id="IPR005471">
    <property type="entry name" value="Tscrpt_reg_IclR_N"/>
</dbReference>
<dbReference type="InterPro" id="IPR029016">
    <property type="entry name" value="GAF-like_dom_sf"/>
</dbReference>
<dbReference type="InterPro" id="IPR011991">
    <property type="entry name" value="ArsR-like_HTH"/>
</dbReference>
<dbReference type="SUPFAM" id="SSF55781">
    <property type="entry name" value="GAF domain-like"/>
    <property type="match status" value="1"/>
</dbReference>
<feature type="domain" description="IclR-ED" evidence="5">
    <location>
        <begin position="71"/>
        <end position="248"/>
    </location>
</feature>
<dbReference type="InterPro" id="IPR050707">
    <property type="entry name" value="HTH_MetabolicPath_Reg"/>
</dbReference>
<proteinExistence type="predicted"/>
<keyword evidence="2" id="KW-0238">DNA-binding</keyword>
<evidence type="ECO:0000313" key="6">
    <source>
        <dbReference type="EMBL" id="MBM6400753.1"/>
    </source>
</evidence>
<keyword evidence="1" id="KW-0805">Transcription regulation</keyword>
<organism evidence="6 7">
    <name type="scientific">Phycicoccus sonneratiae</name>
    <dbReference type="NCBI Taxonomy" id="2807628"/>
    <lineage>
        <taxon>Bacteria</taxon>
        <taxon>Bacillati</taxon>
        <taxon>Actinomycetota</taxon>
        <taxon>Actinomycetes</taxon>
        <taxon>Micrococcales</taxon>
        <taxon>Intrasporangiaceae</taxon>
        <taxon>Phycicoccus</taxon>
    </lineage>
</organism>
<dbReference type="Pfam" id="PF01614">
    <property type="entry name" value="IclR_C"/>
    <property type="match status" value="1"/>
</dbReference>
<evidence type="ECO:0000256" key="3">
    <source>
        <dbReference type="ARBA" id="ARBA00023163"/>
    </source>
</evidence>
<keyword evidence="3" id="KW-0804">Transcription</keyword>
<evidence type="ECO:0000313" key="7">
    <source>
        <dbReference type="Proteomes" id="UP001430172"/>
    </source>
</evidence>
<gene>
    <name evidence="6" type="ORF">JQN70_10185</name>
</gene>
<accession>A0ABS2CMR1</accession>
<keyword evidence="7" id="KW-1185">Reference proteome</keyword>
<dbReference type="SMART" id="SM00346">
    <property type="entry name" value="HTH_ICLR"/>
    <property type="match status" value="1"/>
</dbReference>
<sequence length="255" mass="25856">MTPSSPSTGTQSIDRAADLVGRVVRADGPVTATALAEATGLARSTAQRLLGALERSELLARDEAGGWAPGPLFDLYATRRADDEVLVEAAGPSMRALGELTGETVNLGVPRRGTVVQVAQVDAAYFLGSRDWVGTDVPAHCSALGKVLYAHGALPVPSGRLDAPSPASVTSGAQLAEQLPGIRRAGWAATVDELEPGLTGIAAPVRARGVVVAALGISGPTSRLSDQIPSTGALVAGHAAALSARLENHPQEGAA</sequence>
<dbReference type="PROSITE" id="PS51077">
    <property type="entry name" value="HTH_ICLR"/>
    <property type="match status" value="1"/>
</dbReference>
<dbReference type="Pfam" id="PF09339">
    <property type="entry name" value="HTH_IclR"/>
    <property type="match status" value="1"/>
</dbReference>
<reference evidence="6" key="1">
    <citation type="submission" date="2021-02" db="EMBL/GenBank/DDBJ databases">
        <title>Phycicoccus sp. MQZ13P-5T, whole genome shotgun sequence.</title>
        <authorList>
            <person name="Tuo L."/>
        </authorList>
    </citation>
    <scope>NUCLEOTIDE SEQUENCE</scope>
    <source>
        <strain evidence="6">MQZ13P-5</strain>
    </source>
</reference>
<evidence type="ECO:0000256" key="1">
    <source>
        <dbReference type="ARBA" id="ARBA00023015"/>
    </source>
</evidence>
<protein>
    <submittedName>
        <fullName evidence="6">IclR family transcriptional regulator</fullName>
    </submittedName>
</protein>
<dbReference type="CDD" id="cd00090">
    <property type="entry name" value="HTH_ARSR"/>
    <property type="match status" value="1"/>
</dbReference>
<comment type="caution">
    <text evidence="6">The sequence shown here is derived from an EMBL/GenBank/DDBJ whole genome shotgun (WGS) entry which is preliminary data.</text>
</comment>
<dbReference type="SUPFAM" id="SSF46785">
    <property type="entry name" value="Winged helix' DNA-binding domain"/>
    <property type="match status" value="1"/>
</dbReference>
<dbReference type="Gene3D" id="3.30.450.40">
    <property type="match status" value="1"/>
</dbReference>
<dbReference type="Proteomes" id="UP001430172">
    <property type="component" value="Unassembled WGS sequence"/>
</dbReference>
<evidence type="ECO:0000256" key="2">
    <source>
        <dbReference type="ARBA" id="ARBA00023125"/>
    </source>
</evidence>
<feature type="domain" description="HTH iclR-type" evidence="4">
    <location>
        <begin position="10"/>
        <end position="71"/>
    </location>
</feature>
<name>A0ABS2CMR1_9MICO</name>
<dbReference type="PANTHER" id="PTHR30136:SF39">
    <property type="entry name" value="TRANSCRIPTIONAL REGULATORY PROTEIN"/>
    <property type="match status" value="1"/>
</dbReference>
<dbReference type="Gene3D" id="1.10.10.10">
    <property type="entry name" value="Winged helix-like DNA-binding domain superfamily/Winged helix DNA-binding domain"/>
    <property type="match status" value="1"/>
</dbReference>
<dbReference type="InterPro" id="IPR036388">
    <property type="entry name" value="WH-like_DNA-bd_sf"/>
</dbReference>
<dbReference type="InterPro" id="IPR014757">
    <property type="entry name" value="Tscrpt_reg_IclR_C"/>
</dbReference>
<dbReference type="PANTHER" id="PTHR30136">
    <property type="entry name" value="HELIX-TURN-HELIX TRANSCRIPTIONAL REGULATOR, ICLR FAMILY"/>
    <property type="match status" value="1"/>
</dbReference>
<dbReference type="RefSeq" id="WP_204131233.1">
    <property type="nucleotide sequence ID" value="NZ_JAFDVD010000010.1"/>
</dbReference>
<evidence type="ECO:0000259" key="5">
    <source>
        <dbReference type="PROSITE" id="PS51078"/>
    </source>
</evidence>